<organism evidence="1 2">
    <name type="scientific">Nonomuraea purpurea</name>
    <dbReference type="NCBI Taxonomy" id="1849276"/>
    <lineage>
        <taxon>Bacteria</taxon>
        <taxon>Bacillati</taxon>
        <taxon>Actinomycetota</taxon>
        <taxon>Actinomycetes</taxon>
        <taxon>Streptosporangiales</taxon>
        <taxon>Streptosporangiaceae</taxon>
        <taxon>Nonomuraea</taxon>
    </lineage>
</organism>
<keyword evidence="2" id="KW-1185">Reference proteome</keyword>
<protein>
    <recommendedName>
        <fullName evidence="3">FHA domain-containing protein</fullName>
    </recommendedName>
</protein>
<reference evidence="2" key="1">
    <citation type="journal article" date="2019" name="Int. J. Syst. Evol. Microbiol.">
        <title>The Global Catalogue of Microorganisms (GCM) 10K type strain sequencing project: providing services to taxonomists for standard genome sequencing and annotation.</title>
        <authorList>
            <consortium name="The Broad Institute Genomics Platform"/>
            <consortium name="The Broad Institute Genome Sequencing Center for Infectious Disease"/>
            <person name="Wu L."/>
            <person name="Ma J."/>
        </authorList>
    </citation>
    <scope>NUCLEOTIDE SEQUENCE [LARGE SCALE GENOMIC DNA]</scope>
    <source>
        <strain evidence="2">TBRC 1276</strain>
    </source>
</reference>
<comment type="caution">
    <text evidence="1">The sequence shown here is derived from an EMBL/GenBank/DDBJ whole genome shotgun (WGS) entry which is preliminary data.</text>
</comment>
<proteinExistence type="predicted"/>
<dbReference type="RefSeq" id="WP_379532479.1">
    <property type="nucleotide sequence ID" value="NZ_JBHSBI010000022.1"/>
</dbReference>
<accession>A0ABV8GF38</accession>
<sequence>MKAVVRELSAMQGEVCMRRSNGTWLNGRRGGDCLLKDGDAVSGWCPPSIPQPRSHQ</sequence>
<evidence type="ECO:0000313" key="1">
    <source>
        <dbReference type="EMBL" id="MFC4012576.1"/>
    </source>
</evidence>
<gene>
    <name evidence="1" type="ORF">ACFOY2_35440</name>
</gene>
<evidence type="ECO:0008006" key="3">
    <source>
        <dbReference type="Google" id="ProtNLM"/>
    </source>
</evidence>
<dbReference type="EMBL" id="JBHSBI010000022">
    <property type="protein sequence ID" value="MFC4012576.1"/>
    <property type="molecule type" value="Genomic_DNA"/>
</dbReference>
<evidence type="ECO:0000313" key="2">
    <source>
        <dbReference type="Proteomes" id="UP001595851"/>
    </source>
</evidence>
<dbReference type="Proteomes" id="UP001595851">
    <property type="component" value="Unassembled WGS sequence"/>
</dbReference>
<name>A0ABV8GF38_9ACTN</name>